<gene>
    <name evidence="1" type="ORF">Lade_1161</name>
    <name evidence="2" type="ORF">NCTC12735_01436</name>
</gene>
<reference evidence="2 4" key="2">
    <citation type="submission" date="2018-12" db="EMBL/GenBank/DDBJ databases">
        <authorList>
            <consortium name="Pathogen Informatics"/>
        </authorList>
    </citation>
    <scope>NUCLEOTIDE SEQUENCE [LARGE SCALE GENOMIC DNA]</scope>
    <source>
        <strain evidence="2 4">NCTC12735</strain>
        <plasmid evidence="4">23</plasmid>
    </source>
</reference>
<evidence type="ECO:0000313" key="3">
    <source>
        <dbReference type="Proteomes" id="UP000054859"/>
    </source>
</evidence>
<geneLocation type="plasmid" evidence="2 4">
    <name>23</name>
</geneLocation>
<reference evidence="1 3" key="1">
    <citation type="submission" date="2015-11" db="EMBL/GenBank/DDBJ databases">
        <title>Identification of large and diverse effector repertoires of 38 Legionella species.</title>
        <authorList>
            <person name="Burstein D."/>
            <person name="Amaro F."/>
            <person name="Zusman T."/>
            <person name="Lifshitz Z."/>
            <person name="Cohen O."/>
            <person name="Gilbert J.A."/>
            <person name="Pupko T."/>
            <person name="Shuman H.A."/>
            <person name="Segal G."/>
        </authorList>
    </citation>
    <scope>NUCLEOTIDE SEQUENCE [LARGE SCALE GENOMIC DNA]</scope>
    <source>
        <strain evidence="1 3">1762-AUS-E</strain>
    </source>
</reference>
<dbReference type="AlphaFoldDB" id="A0A0W0R627"/>
<protein>
    <submittedName>
        <fullName evidence="1">Uncharacterized protein</fullName>
    </submittedName>
</protein>
<keyword evidence="2" id="KW-0614">Plasmid</keyword>
<dbReference type="EMBL" id="LR134432">
    <property type="protein sequence ID" value="VEH85800.1"/>
    <property type="molecule type" value="Genomic_DNA"/>
</dbReference>
<evidence type="ECO:0000313" key="2">
    <source>
        <dbReference type="EMBL" id="VEH85800.1"/>
    </source>
</evidence>
<dbReference type="KEGG" id="ladl:NCTC12735_01436"/>
<accession>A0A0W0R627</accession>
<dbReference type="RefSeq" id="WP_058462397.1">
    <property type="nucleotide sequence ID" value="NZ_CAAAHS010000007.1"/>
</dbReference>
<dbReference type="Proteomes" id="UP000281170">
    <property type="component" value="Plasmid 23"/>
</dbReference>
<evidence type="ECO:0000313" key="4">
    <source>
        <dbReference type="Proteomes" id="UP000281170"/>
    </source>
</evidence>
<name>A0A0W0R627_9GAMM</name>
<dbReference type="PATRIC" id="fig|45056.6.peg.1203"/>
<organism evidence="1 3">
    <name type="scientific">Legionella adelaidensis</name>
    <dbReference type="NCBI Taxonomy" id="45056"/>
    <lineage>
        <taxon>Bacteria</taxon>
        <taxon>Pseudomonadati</taxon>
        <taxon>Pseudomonadota</taxon>
        <taxon>Gammaproteobacteria</taxon>
        <taxon>Legionellales</taxon>
        <taxon>Legionellaceae</taxon>
        <taxon>Legionella</taxon>
    </lineage>
</organism>
<dbReference type="Proteomes" id="UP000054859">
    <property type="component" value="Unassembled WGS sequence"/>
</dbReference>
<sequence length="131" mass="15081">MTIKTTKYEYHHTGIPTNTVRPGERYSSTFKMYTSGGQDTAYRIQYHRFEKDSPLHPLIQTKQHIAFKVDNLIEAIAGKEVILAPYEPFPGFKVAMIAEEGMPIEFIETTLSEEAIWNSDHKNTVIYPEKD</sequence>
<dbReference type="OrthoDB" id="1986818at2"/>
<evidence type="ECO:0000313" key="1">
    <source>
        <dbReference type="EMBL" id="KTC66503.1"/>
    </source>
</evidence>
<keyword evidence="3" id="KW-1185">Reference proteome</keyword>
<dbReference type="STRING" id="45056.Lade_1161"/>
<dbReference type="EMBL" id="LNKA01000001">
    <property type="protein sequence ID" value="KTC66503.1"/>
    <property type="molecule type" value="Genomic_DNA"/>
</dbReference>
<proteinExistence type="predicted"/>